<evidence type="ECO:0000256" key="2">
    <source>
        <dbReference type="ARBA" id="ARBA00022448"/>
    </source>
</evidence>
<proteinExistence type="inferred from homology"/>
<name>A0A8H3YHA2_9TREE</name>
<protein>
    <recommendedName>
        <fullName evidence="7">V-ATPase subunit D</fullName>
    </recommendedName>
</protein>
<evidence type="ECO:0000256" key="1">
    <source>
        <dbReference type="ARBA" id="ARBA00005850"/>
    </source>
</evidence>
<comment type="similarity">
    <text evidence="1">Belongs to the V-ATPase D subunit family.</text>
</comment>
<comment type="caution">
    <text evidence="5">The sequence shown here is derived from an EMBL/GenBank/DDBJ whole genome shotgun (WGS) entry which is preliminary data.</text>
</comment>
<feature type="compositionally biased region" description="Low complexity" evidence="4">
    <location>
        <begin position="222"/>
        <end position="244"/>
    </location>
</feature>
<dbReference type="Pfam" id="PF01813">
    <property type="entry name" value="ATP-synt_D"/>
    <property type="match status" value="1"/>
</dbReference>
<dbReference type="PANTHER" id="PTHR11671">
    <property type="entry name" value="V-TYPE ATP SYNTHASE SUBUNIT D"/>
    <property type="match status" value="1"/>
</dbReference>
<evidence type="ECO:0000256" key="3">
    <source>
        <dbReference type="ARBA" id="ARBA00023065"/>
    </source>
</evidence>
<dbReference type="OrthoDB" id="7676488at2759"/>
<evidence type="ECO:0008006" key="7">
    <source>
        <dbReference type="Google" id="ProtNLM"/>
    </source>
</evidence>
<dbReference type="EMBL" id="BLZA01000040">
    <property type="protein sequence ID" value="GHJ89153.1"/>
    <property type="molecule type" value="Genomic_DNA"/>
</dbReference>
<dbReference type="GO" id="GO:0046961">
    <property type="term" value="F:proton-transporting ATPase activity, rotational mechanism"/>
    <property type="evidence" value="ECO:0007669"/>
    <property type="project" value="InterPro"/>
</dbReference>
<dbReference type="NCBIfam" id="TIGR00309">
    <property type="entry name" value="V_ATPase_subD"/>
    <property type="match status" value="1"/>
</dbReference>
<keyword evidence="2" id="KW-0813">Transport</keyword>
<feature type="compositionally biased region" description="Gly residues" evidence="4">
    <location>
        <begin position="254"/>
        <end position="264"/>
    </location>
</feature>
<organism evidence="5 6">
    <name type="scientific">Naganishia liquefaciens</name>
    <dbReference type="NCBI Taxonomy" id="104408"/>
    <lineage>
        <taxon>Eukaryota</taxon>
        <taxon>Fungi</taxon>
        <taxon>Dikarya</taxon>
        <taxon>Basidiomycota</taxon>
        <taxon>Agaricomycotina</taxon>
        <taxon>Tremellomycetes</taxon>
        <taxon>Filobasidiales</taxon>
        <taxon>Filobasidiaceae</taxon>
        <taxon>Naganishia</taxon>
    </lineage>
</organism>
<evidence type="ECO:0000313" key="6">
    <source>
        <dbReference type="Proteomes" id="UP000620104"/>
    </source>
</evidence>
<dbReference type="HAMAP" id="MF_00271">
    <property type="entry name" value="ATP_synth_D_arch"/>
    <property type="match status" value="1"/>
</dbReference>
<evidence type="ECO:0000313" key="5">
    <source>
        <dbReference type="EMBL" id="GHJ89153.1"/>
    </source>
</evidence>
<dbReference type="Gene3D" id="1.10.287.3240">
    <property type="match status" value="1"/>
</dbReference>
<sequence>MSGQGAREAVFPTRMNLTLTKQRLKGAQTGHSLLAKKRDALMMKFRAILRKVDEAKRLMGRVLQLASFSLAEVTYATGGEIGFQVQESVRQASYTVRAKSENVSGVMLPAFEGVRSKEGNDFNLTGLSRGGQQVQRCRETYVKAVGTLVELASLQTAFMILDEVIKATNRRVNAIEHVIIPRLDNTVAYINSELDEMDREEFFRLKKIQGKKKRDTEEADALADAAAGGAASSDADGKASGAESGEQRENPDDGIGGGAAGGGDMLDQDKDEDVIF</sequence>
<keyword evidence="6" id="KW-1185">Reference proteome</keyword>
<dbReference type="AlphaFoldDB" id="A0A8H3YHA2"/>
<accession>A0A8H3YHA2</accession>
<feature type="region of interest" description="Disordered" evidence="4">
    <location>
        <begin position="214"/>
        <end position="276"/>
    </location>
</feature>
<reference evidence="5" key="1">
    <citation type="submission" date="2020-07" db="EMBL/GenBank/DDBJ databases">
        <title>Draft Genome Sequence of a Deep-Sea Yeast, Naganishia (Cryptococcus) liquefaciens strain N6.</title>
        <authorList>
            <person name="Han Y.W."/>
            <person name="Kajitani R."/>
            <person name="Morimoto H."/>
            <person name="Parhat M."/>
            <person name="Tsubouchi H."/>
            <person name="Bakenova O."/>
            <person name="Ogata M."/>
            <person name="Argunhan B."/>
            <person name="Aoki R."/>
            <person name="Kajiwara S."/>
            <person name="Itoh T."/>
            <person name="Iwasaki H."/>
        </authorList>
    </citation>
    <scope>NUCLEOTIDE SEQUENCE</scope>
    <source>
        <strain evidence="5">N6</strain>
    </source>
</reference>
<gene>
    <name evidence="5" type="ORF">NliqN6_5555</name>
</gene>
<dbReference type="Proteomes" id="UP000620104">
    <property type="component" value="Unassembled WGS sequence"/>
</dbReference>
<dbReference type="InterPro" id="IPR002699">
    <property type="entry name" value="V_ATPase_D"/>
</dbReference>
<keyword evidence="3" id="KW-0406">Ion transport</keyword>
<evidence type="ECO:0000256" key="4">
    <source>
        <dbReference type="SAM" id="MobiDB-lite"/>
    </source>
</evidence>